<feature type="region of interest" description="Disordered" evidence="1">
    <location>
        <begin position="330"/>
        <end position="391"/>
    </location>
</feature>
<dbReference type="Proteomes" id="UP001497392">
    <property type="component" value="Unassembled WGS sequence"/>
</dbReference>
<dbReference type="InterPro" id="IPR033246">
    <property type="entry name" value="BIN4"/>
</dbReference>
<feature type="compositionally biased region" description="Low complexity" evidence="1">
    <location>
        <begin position="128"/>
        <end position="138"/>
    </location>
</feature>
<accession>A0ABP1FMN0</accession>
<keyword evidence="3" id="KW-1185">Reference proteome</keyword>
<dbReference type="PANTHER" id="PTHR34810">
    <property type="entry name" value="DNA-BINDING PROTEIN BIN4"/>
    <property type="match status" value="1"/>
</dbReference>
<comment type="caution">
    <text evidence="2">The sequence shown here is derived from an EMBL/GenBank/DDBJ whole genome shotgun (WGS) entry which is preliminary data.</text>
</comment>
<feature type="compositionally biased region" description="Basic and acidic residues" evidence="1">
    <location>
        <begin position="1"/>
        <end position="11"/>
    </location>
</feature>
<feature type="compositionally biased region" description="Polar residues" evidence="1">
    <location>
        <begin position="172"/>
        <end position="193"/>
    </location>
</feature>
<name>A0ABP1FMN0_9CHLO</name>
<feature type="compositionally biased region" description="Basic residues" evidence="1">
    <location>
        <begin position="362"/>
        <end position="379"/>
    </location>
</feature>
<dbReference type="EMBL" id="CAXHTA020000002">
    <property type="protein sequence ID" value="CAL5219870.1"/>
    <property type="molecule type" value="Genomic_DNA"/>
</dbReference>
<sequence>MLSSDSDDRPLALHRQQKIKSPDKSRSPSPLPDWLSQSSTPAKPLEILDDSDDDADTPDKPAEAVKALKAGRGGAEAEHEEDMTRSKANGLKRSRAVLHNSSDSEGPDAEASAQKRPKVSRAPHKKAATPAKASKPGKLQQKGIAAFMKKPGAASAEPEDQLAEHAKALEPTQASQTLAPKGSSQPRTGSQQVKAPPETTKGIAAVEGEIPIMMPAKLAANKVIMELQCGGEAEAVDLSGDAGVVGRWLVQGDEDNPQLCMDLKGVLFSATTVPCATTLCIVNLTATEAKVEVLASDFVQLRPDPSQGGLGADDAQDDYFMYDDDDNYQYEGGTQAKGKDDEEGAGPAGKAKKQKAGAAGKKPVKKKPAGAKAVRKKPGKGTAGGKGKKKK</sequence>
<feature type="compositionally biased region" description="Basic residues" evidence="1">
    <location>
        <begin position="115"/>
        <end position="127"/>
    </location>
</feature>
<protein>
    <submittedName>
        <fullName evidence="2">G1789 protein</fullName>
    </submittedName>
</protein>
<gene>
    <name evidence="2" type="primary">g1789</name>
    <name evidence="2" type="ORF">VP750_LOCUS1529</name>
</gene>
<reference evidence="2 3" key="1">
    <citation type="submission" date="2024-06" db="EMBL/GenBank/DDBJ databases">
        <authorList>
            <person name="Kraege A."/>
            <person name="Thomma B."/>
        </authorList>
    </citation>
    <scope>NUCLEOTIDE SEQUENCE [LARGE SCALE GENOMIC DNA]</scope>
</reference>
<dbReference type="PANTHER" id="PTHR34810:SF1">
    <property type="entry name" value="DNA-BINDING PROTEIN BIN4"/>
    <property type="match status" value="1"/>
</dbReference>
<evidence type="ECO:0000313" key="3">
    <source>
        <dbReference type="Proteomes" id="UP001497392"/>
    </source>
</evidence>
<proteinExistence type="predicted"/>
<feature type="region of interest" description="Disordered" evidence="1">
    <location>
        <begin position="1"/>
        <end position="140"/>
    </location>
</feature>
<feature type="compositionally biased region" description="Acidic residues" evidence="1">
    <location>
        <begin position="47"/>
        <end position="56"/>
    </location>
</feature>
<feature type="region of interest" description="Disordered" evidence="1">
    <location>
        <begin position="170"/>
        <end position="199"/>
    </location>
</feature>
<organism evidence="2 3">
    <name type="scientific">Coccomyxa viridis</name>
    <dbReference type="NCBI Taxonomy" id="1274662"/>
    <lineage>
        <taxon>Eukaryota</taxon>
        <taxon>Viridiplantae</taxon>
        <taxon>Chlorophyta</taxon>
        <taxon>core chlorophytes</taxon>
        <taxon>Trebouxiophyceae</taxon>
        <taxon>Trebouxiophyceae incertae sedis</taxon>
        <taxon>Coccomyxaceae</taxon>
        <taxon>Coccomyxa</taxon>
    </lineage>
</organism>
<evidence type="ECO:0000313" key="2">
    <source>
        <dbReference type="EMBL" id="CAL5219870.1"/>
    </source>
</evidence>
<evidence type="ECO:0000256" key="1">
    <source>
        <dbReference type="SAM" id="MobiDB-lite"/>
    </source>
</evidence>